<dbReference type="EMBL" id="MHWM01000018">
    <property type="protein sequence ID" value="OHB08838.1"/>
    <property type="molecule type" value="Genomic_DNA"/>
</dbReference>
<gene>
    <name evidence="2" type="ORF">A3I86_02310</name>
</gene>
<evidence type="ECO:0000256" key="1">
    <source>
        <dbReference type="SAM" id="MobiDB-lite"/>
    </source>
</evidence>
<sequence length="59" mass="6920">MSDYSEFSDEQLQSERASAEMRLGREEKILKKINAELIARASKKKREEMTDEPDMQVNQ</sequence>
<proteinExistence type="predicted"/>
<reference evidence="2 3" key="1">
    <citation type="journal article" date="2016" name="Nat. Commun.">
        <title>Thousands of microbial genomes shed light on interconnected biogeochemical processes in an aquifer system.</title>
        <authorList>
            <person name="Anantharaman K."/>
            <person name="Brown C.T."/>
            <person name="Hug L.A."/>
            <person name="Sharon I."/>
            <person name="Castelle C.J."/>
            <person name="Probst A.J."/>
            <person name="Thomas B.C."/>
            <person name="Singh A."/>
            <person name="Wilkins M.J."/>
            <person name="Karaoz U."/>
            <person name="Brodie E.L."/>
            <person name="Williams K.H."/>
            <person name="Hubbard S.S."/>
            <person name="Banfield J.F."/>
        </authorList>
    </citation>
    <scope>NUCLEOTIDE SEQUENCE [LARGE SCALE GENOMIC DNA]</scope>
</reference>
<name>A0A1G2UHD5_9BACT</name>
<protein>
    <submittedName>
        <fullName evidence="2">Uncharacterized protein</fullName>
    </submittedName>
</protein>
<accession>A0A1G2UHD5</accession>
<comment type="caution">
    <text evidence="2">The sequence shown here is derived from an EMBL/GenBank/DDBJ whole genome shotgun (WGS) entry which is preliminary data.</text>
</comment>
<organism evidence="2 3">
    <name type="scientific">Candidatus Zambryskibacteria bacterium RIFCSPLOWO2_02_FULL_39_14</name>
    <dbReference type="NCBI Taxonomy" id="1802769"/>
    <lineage>
        <taxon>Bacteria</taxon>
        <taxon>Candidatus Zambryskiibacteriota</taxon>
    </lineage>
</organism>
<feature type="region of interest" description="Disordered" evidence="1">
    <location>
        <begin position="1"/>
        <end position="21"/>
    </location>
</feature>
<dbReference type="AlphaFoldDB" id="A0A1G2UHD5"/>
<evidence type="ECO:0000313" key="2">
    <source>
        <dbReference type="EMBL" id="OHB08838.1"/>
    </source>
</evidence>
<dbReference type="Proteomes" id="UP000177096">
    <property type="component" value="Unassembled WGS sequence"/>
</dbReference>
<evidence type="ECO:0000313" key="3">
    <source>
        <dbReference type="Proteomes" id="UP000177096"/>
    </source>
</evidence>